<evidence type="ECO:0000256" key="2">
    <source>
        <dbReference type="SAM" id="SignalP"/>
    </source>
</evidence>
<evidence type="ECO:0000256" key="1">
    <source>
        <dbReference type="SAM" id="MobiDB-lite"/>
    </source>
</evidence>
<feature type="region of interest" description="Disordered" evidence="1">
    <location>
        <begin position="34"/>
        <end position="59"/>
    </location>
</feature>
<feature type="signal peptide" evidence="2">
    <location>
        <begin position="1"/>
        <end position="18"/>
    </location>
</feature>
<feature type="compositionally biased region" description="Acidic residues" evidence="1">
    <location>
        <begin position="35"/>
        <end position="59"/>
    </location>
</feature>
<keyword evidence="2" id="KW-0732">Signal</keyword>
<accession>G7HYJ9</accession>
<evidence type="ECO:0000313" key="4">
    <source>
        <dbReference type="Proteomes" id="UP000004840"/>
    </source>
</evidence>
<proteinExistence type="predicted"/>
<dbReference type="EMBL" id="CAFW01000079">
    <property type="protein sequence ID" value="CCE55264.1"/>
    <property type="molecule type" value="Genomic_DNA"/>
</dbReference>
<organism evidence="3 4">
    <name type="scientific">Corynebacterium casei UCMA 3821</name>
    <dbReference type="NCBI Taxonomy" id="1110505"/>
    <lineage>
        <taxon>Bacteria</taxon>
        <taxon>Bacillati</taxon>
        <taxon>Actinomycetota</taxon>
        <taxon>Actinomycetes</taxon>
        <taxon>Mycobacteriales</taxon>
        <taxon>Corynebacteriaceae</taxon>
        <taxon>Corynebacterium</taxon>
    </lineage>
</organism>
<evidence type="ECO:0008006" key="5">
    <source>
        <dbReference type="Google" id="ProtNLM"/>
    </source>
</evidence>
<evidence type="ECO:0000313" key="3">
    <source>
        <dbReference type="EMBL" id="CCE55264.1"/>
    </source>
</evidence>
<protein>
    <recommendedName>
        <fullName evidence="5">Secreted protein</fullName>
    </recommendedName>
</protein>
<feature type="chain" id="PRO_5038986886" description="Secreted protein" evidence="2">
    <location>
        <begin position="19"/>
        <end position="59"/>
    </location>
</feature>
<comment type="caution">
    <text evidence="3">The sequence shown here is derived from an EMBL/GenBank/DDBJ whole genome shotgun (WGS) entry which is preliminary data.</text>
</comment>
<dbReference type="Proteomes" id="UP000004840">
    <property type="component" value="Unassembled WGS sequence"/>
</dbReference>
<gene>
    <name evidence="3" type="ORF">CCAS_08790</name>
</gene>
<name>G7HYJ9_9CORY</name>
<sequence length="59" mass="6617">MNIQAIIASILAAVTGFAGGVAPTSSLPNIPFISDWDDDWDDRWDDDDDDDWDDDDWDD</sequence>
<dbReference type="AlphaFoldDB" id="G7HYJ9"/>
<reference evidence="3 4" key="1">
    <citation type="journal article" date="2012" name="J. Bacteriol.">
        <title>Genome Sequence of Corynebacterium casei UCMA 3821, Isolated from a Smear-Ripened Cheese.</title>
        <authorList>
            <person name="Monnet C."/>
            <person name="Loux V."/>
            <person name="Bento P."/>
            <person name="Gibrat J.F."/>
            <person name="Straub C."/>
            <person name="Bonnarme P."/>
            <person name="Landaud S."/>
            <person name="Irlinger F."/>
        </authorList>
    </citation>
    <scope>NUCLEOTIDE SEQUENCE [LARGE SCALE GENOMIC DNA]</scope>
    <source>
        <strain evidence="3 4">UCMA 3821</strain>
    </source>
</reference>
<dbReference type="RefSeq" id="WP_006822740.1">
    <property type="nucleotide sequence ID" value="NZ_CAFW01000079.1"/>
</dbReference>